<dbReference type="GO" id="GO:0003755">
    <property type="term" value="F:peptidyl-prolyl cis-trans isomerase activity"/>
    <property type="evidence" value="ECO:0007669"/>
    <property type="project" value="UniProtKB-KW"/>
</dbReference>
<evidence type="ECO:0000313" key="6">
    <source>
        <dbReference type="Proteomes" id="UP000298210"/>
    </source>
</evidence>
<accession>A0A4Y7WIN2</accession>
<dbReference type="Gene3D" id="3.10.50.40">
    <property type="match status" value="1"/>
</dbReference>
<feature type="compositionally biased region" description="Acidic residues" evidence="2">
    <location>
        <begin position="310"/>
        <end position="349"/>
    </location>
</feature>
<keyword evidence="1" id="KW-0697">Rotamase</keyword>
<dbReference type="Pfam" id="PF13616">
    <property type="entry name" value="Rotamase_3"/>
    <property type="match status" value="1"/>
</dbReference>
<sequence>MKKYLLAGFGAVALTTLAACNNDEGNGSTIATIEGGETITQEALFEDLKNNQQAAGALQNAFFTDLTEQLLALAGEDMDFSEEQINAMVATLQDEFGVNSEEELVDIVVERLGLEDRDDMIDNLIIPELTLIELQAQDLDYTDEDIAAYFEDNREQYEQVEARHILVEEEDVANDIIEQLNDGSDFADLAEEYGTDGTATNGGDLGFFTRAEMDEAFAEAAFDLEVGEVTSEPVESAFGFHVIEKTDEALEYDTMPDSAQMAVKRAYIEENGRDFFAVVVDLLEQYDVTVEDEFFQGVIDQVQASTNQPETEEEQPAEDDATDSDEDTTDEDTTDEDTTDEDTTDEENE</sequence>
<reference evidence="5 6" key="1">
    <citation type="submission" date="2019-03" db="EMBL/GenBank/DDBJ databases">
        <authorList>
            <person name="Liu G."/>
        </authorList>
    </citation>
    <scope>NUCLEOTIDE SEQUENCE [LARGE SCALE GENOMIC DNA]</scope>
    <source>
        <strain evidence="5 6">DSM 19099</strain>
    </source>
</reference>
<feature type="domain" description="PpiC" evidence="4">
    <location>
        <begin position="157"/>
        <end position="247"/>
    </location>
</feature>
<dbReference type="InterPro" id="IPR027304">
    <property type="entry name" value="Trigger_fact/SurA_dom_sf"/>
</dbReference>
<dbReference type="Proteomes" id="UP000298210">
    <property type="component" value="Unassembled WGS sequence"/>
</dbReference>
<proteinExistence type="predicted"/>
<organism evidence="5 6">
    <name type="scientific">Shouchella lehensis</name>
    <dbReference type="NCBI Taxonomy" id="300825"/>
    <lineage>
        <taxon>Bacteria</taxon>
        <taxon>Bacillati</taxon>
        <taxon>Bacillota</taxon>
        <taxon>Bacilli</taxon>
        <taxon>Bacillales</taxon>
        <taxon>Bacillaceae</taxon>
        <taxon>Shouchella</taxon>
    </lineage>
</organism>
<evidence type="ECO:0000259" key="4">
    <source>
        <dbReference type="PROSITE" id="PS50198"/>
    </source>
</evidence>
<dbReference type="InterPro" id="IPR050245">
    <property type="entry name" value="PrsA_foldase"/>
</dbReference>
<keyword evidence="3" id="KW-0732">Signal</keyword>
<feature type="chain" id="PRO_5038531864" description="PpiC domain-containing protein" evidence="3">
    <location>
        <begin position="19"/>
        <end position="349"/>
    </location>
</feature>
<evidence type="ECO:0000256" key="1">
    <source>
        <dbReference type="PROSITE-ProRule" id="PRU00278"/>
    </source>
</evidence>
<dbReference type="InterPro" id="IPR000297">
    <property type="entry name" value="PPIase_PpiC"/>
</dbReference>
<keyword evidence="1" id="KW-0413">Isomerase</keyword>
<evidence type="ECO:0000256" key="2">
    <source>
        <dbReference type="SAM" id="MobiDB-lite"/>
    </source>
</evidence>
<dbReference type="PROSITE" id="PS50198">
    <property type="entry name" value="PPIC_PPIASE_2"/>
    <property type="match status" value="1"/>
</dbReference>
<dbReference type="SUPFAM" id="SSF109998">
    <property type="entry name" value="Triger factor/SurA peptide-binding domain-like"/>
    <property type="match status" value="1"/>
</dbReference>
<dbReference type="SUPFAM" id="SSF54534">
    <property type="entry name" value="FKBP-like"/>
    <property type="match status" value="1"/>
</dbReference>
<dbReference type="InterPro" id="IPR046357">
    <property type="entry name" value="PPIase_dom_sf"/>
</dbReference>
<dbReference type="PANTHER" id="PTHR47245:SF2">
    <property type="entry name" value="PEPTIDYL-PROLYL CIS-TRANS ISOMERASE HP_0175-RELATED"/>
    <property type="match status" value="1"/>
</dbReference>
<name>A0A4Y7WIN2_9BACI</name>
<comment type="caution">
    <text evidence="5">The sequence shown here is derived from an EMBL/GenBank/DDBJ whole genome shotgun (WGS) entry which is preliminary data.</text>
</comment>
<evidence type="ECO:0000313" key="5">
    <source>
        <dbReference type="EMBL" id="TES47965.1"/>
    </source>
</evidence>
<dbReference type="PANTHER" id="PTHR47245">
    <property type="entry name" value="PEPTIDYLPROLYL ISOMERASE"/>
    <property type="match status" value="1"/>
</dbReference>
<gene>
    <name evidence="5" type="ORF">E2L03_12580</name>
</gene>
<dbReference type="RefSeq" id="WP_124741758.1">
    <property type="nucleotide sequence ID" value="NZ_LDIM01000014.1"/>
</dbReference>
<protein>
    <recommendedName>
        <fullName evidence="4">PpiC domain-containing protein</fullName>
    </recommendedName>
</protein>
<evidence type="ECO:0000256" key="3">
    <source>
        <dbReference type="SAM" id="SignalP"/>
    </source>
</evidence>
<dbReference type="EMBL" id="SNUX01000003">
    <property type="protein sequence ID" value="TES47965.1"/>
    <property type="molecule type" value="Genomic_DNA"/>
</dbReference>
<feature type="signal peptide" evidence="3">
    <location>
        <begin position="1"/>
        <end position="18"/>
    </location>
</feature>
<feature type="region of interest" description="Disordered" evidence="2">
    <location>
        <begin position="303"/>
        <end position="349"/>
    </location>
</feature>
<dbReference type="AlphaFoldDB" id="A0A4Y7WIN2"/>
<dbReference type="PROSITE" id="PS51257">
    <property type="entry name" value="PROKAR_LIPOPROTEIN"/>
    <property type="match status" value="1"/>
</dbReference>